<dbReference type="OrthoDB" id="9904226at2759"/>
<protein>
    <recommendedName>
        <fullName evidence="1">Immunoglobulin domain-containing protein</fullName>
    </recommendedName>
</protein>
<feature type="domain" description="Immunoglobulin" evidence="1">
    <location>
        <begin position="31"/>
        <end position="146"/>
    </location>
</feature>
<dbReference type="SUPFAM" id="SSF48726">
    <property type="entry name" value="Immunoglobulin"/>
    <property type="match status" value="1"/>
</dbReference>
<feature type="domain" description="Immunoglobulin" evidence="1">
    <location>
        <begin position="147"/>
        <end position="251"/>
    </location>
</feature>
<dbReference type="AlphaFoldDB" id="A0A8C5TJA8"/>
<dbReference type="InterPro" id="IPR013106">
    <property type="entry name" value="Ig_V-set"/>
</dbReference>
<evidence type="ECO:0000259" key="1">
    <source>
        <dbReference type="SMART" id="SM00409"/>
    </source>
</evidence>
<organism evidence="2 3">
    <name type="scientific">Malurus cyaneus samueli</name>
    <dbReference type="NCBI Taxonomy" id="2593467"/>
    <lineage>
        <taxon>Eukaryota</taxon>
        <taxon>Metazoa</taxon>
        <taxon>Chordata</taxon>
        <taxon>Craniata</taxon>
        <taxon>Vertebrata</taxon>
        <taxon>Euteleostomi</taxon>
        <taxon>Archelosauria</taxon>
        <taxon>Archosauria</taxon>
        <taxon>Dinosauria</taxon>
        <taxon>Saurischia</taxon>
        <taxon>Theropoda</taxon>
        <taxon>Coelurosauria</taxon>
        <taxon>Aves</taxon>
        <taxon>Neognathae</taxon>
        <taxon>Neoaves</taxon>
        <taxon>Telluraves</taxon>
        <taxon>Australaves</taxon>
        <taxon>Passeriformes</taxon>
        <taxon>Meliphagoidea</taxon>
        <taxon>Maluridae</taxon>
        <taxon>Malurus</taxon>
    </lineage>
</organism>
<sequence>MAWENLCLNITCTENDPVCFPGQSADVITPTEVVHALPGTDVTLVCIFPKPHTTHIIQTQWSKAGGSPDTKIAVYHPTYGTHYHKCCGGDDTESLCSTNPNATESKCSWWALHLKNVTMSLSGHYECTFATYPYGTKAVKIQLIVKAEVWVNQTLEIPCLEDVTSENLSTYHLQWLVGGNGRKEELVSKKPFSPAVYRSSSALCGRTVCLASDNTLMVFPTKITDDGREFSCHVFYHPERVWKSSTTVRVFGKGLLPAACCPALER</sequence>
<dbReference type="SMART" id="SM00409">
    <property type="entry name" value="IG"/>
    <property type="match status" value="2"/>
</dbReference>
<dbReference type="PANTHER" id="PTHR15317">
    <property type="entry name" value="T-CELL SURFACE PROTEIN TACTILE"/>
    <property type="match status" value="1"/>
</dbReference>
<accession>A0A8C5TJA8</accession>
<dbReference type="Ensembl" id="ENSMCST00000008720.1">
    <property type="protein sequence ID" value="ENSMCSP00000008516.1"/>
    <property type="gene ID" value="ENSMCSG00000006062.1"/>
</dbReference>
<dbReference type="InterPro" id="IPR042381">
    <property type="entry name" value="CD96"/>
</dbReference>
<dbReference type="Proteomes" id="UP000694560">
    <property type="component" value="Unplaced"/>
</dbReference>
<reference evidence="2" key="2">
    <citation type="submission" date="2025-09" db="UniProtKB">
        <authorList>
            <consortium name="Ensembl"/>
        </authorList>
    </citation>
    <scope>IDENTIFICATION</scope>
</reference>
<evidence type="ECO:0000313" key="2">
    <source>
        <dbReference type="Ensembl" id="ENSMCSP00000008516.1"/>
    </source>
</evidence>
<dbReference type="GO" id="GO:0007160">
    <property type="term" value="P:cell-matrix adhesion"/>
    <property type="evidence" value="ECO:0007669"/>
    <property type="project" value="TreeGrafter"/>
</dbReference>
<reference evidence="2" key="1">
    <citation type="submission" date="2025-08" db="UniProtKB">
        <authorList>
            <consortium name="Ensembl"/>
        </authorList>
    </citation>
    <scope>IDENTIFICATION</scope>
</reference>
<dbReference type="GO" id="GO:0006954">
    <property type="term" value="P:inflammatory response"/>
    <property type="evidence" value="ECO:0007669"/>
    <property type="project" value="TreeGrafter"/>
</dbReference>
<proteinExistence type="predicted"/>
<evidence type="ECO:0000313" key="3">
    <source>
        <dbReference type="Proteomes" id="UP000694560"/>
    </source>
</evidence>
<dbReference type="Pfam" id="PF07686">
    <property type="entry name" value="V-set"/>
    <property type="match status" value="1"/>
</dbReference>
<dbReference type="InterPro" id="IPR013783">
    <property type="entry name" value="Ig-like_fold"/>
</dbReference>
<dbReference type="InterPro" id="IPR036179">
    <property type="entry name" value="Ig-like_dom_sf"/>
</dbReference>
<name>A0A8C5TJA8_9PASS</name>
<dbReference type="PANTHER" id="PTHR15317:SF1">
    <property type="entry name" value="T-CELL SURFACE PROTEIN TACTILE"/>
    <property type="match status" value="1"/>
</dbReference>
<dbReference type="Gene3D" id="2.60.40.10">
    <property type="entry name" value="Immunoglobulins"/>
    <property type="match status" value="1"/>
</dbReference>
<keyword evidence="3" id="KW-1185">Reference proteome</keyword>
<dbReference type="InterPro" id="IPR003599">
    <property type="entry name" value="Ig_sub"/>
</dbReference>